<dbReference type="Gene3D" id="1.10.10.60">
    <property type="entry name" value="Homeodomain-like"/>
    <property type="match status" value="1"/>
</dbReference>
<dbReference type="InterPro" id="IPR009057">
    <property type="entry name" value="Homeodomain-like_sf"/>
</dbReference>
<protein>
    <submittedName>
        <fullName evidence="6">TetR/AcrR family transcriptional regulator</fullName>
    </submittedName>
</protein>
<dbReference type="PANTHER" id="PTHR30055:SF151">
    <property type="entry name" value="TRANSCRIPTIONAL REGULATORY PROTEIN"/>
    <property type="match status" value="1"/>
</dbReference>
<dbReference type="InterPro" id="IPR001647">
    <property type="entry name" value="HTH_TetR"/>
</dbReference>
<keyword evidence="2 4" id="KW-0238">DNA-binding</keyword>
<dbReference type="PANTHER" id="PTHR30055">
    <property type="entry name" value="HTH-TYPE TRANSCRIPTIONAL REGULATOR RUTR"/>
    <property type="match status" value="1"/>
</dbReference>
<evidence type="ECO:0000256" key="1">
    <source>
        <dbReference type="ARBA" id="ARBA00023015"/>
    </source>
</evidence>
<feature type="DNA-binding region" description="H-T-H motif" evidence="4">
    <location>
        <begin position="53"/>
        <end position="72"/>
    </location>
</feature>
<dbReference type="SUPFAM" id="SSF48498">
    <property type="entry name" value="Tetracyclin repressor-like, C-terminal domain"/>
    <property type="match status" value="1"/>
</dbReference>
<proteinExistence type="predicted"/>
<name>A0ABP8C042_9ACTN</name>
<dbReference type="PROSITE" id="PS50977">
    <property type="entry name" value="HTH_TETR_2"/>
    <property type="match status" value="1"/>
</dbReference>
<evidence type="ECO:0000256" key="4">
    <source>
        <dbReference type="PROSITE-ProRule" id="PRU00335"/>
    </source>
</evidence>
<dbReference type="InterPro" id="IPR036271">
    <property type="entry name" value="Tet_transcr_reg_TetR-rel_C_sf"/>
</dbReference>
<sequence>MSDGDGTGLPASIEAAWGVRGRTPPGPRPGLTLERIVAAAVEVASTDGLAAVSMVRVAKELGVSTMALYRYVAAKDELLDLMVDAATGPPPVHEQADPEQWRPGLSLWARDYLAVLRRHPWILQVPIPGPPIAPNQIAWLERGLTQLRGTGLTESEKLSVIMLLGGVVRNWASLAAGIHAAGDQRPPIHYASALARLIDVRRFPAVSAALAAGAIDDDQDDADAEFAFGLDRVLDGVDTLTRRNPS</sequence>
<keyword evidence="3" id="KW-0804">Transcription</keyword>
<organism evidence="6 7">
    <name type="scientific">Actinomadura meridiana</name>
    <dbReference type="NCBI Taxonomy" id="559626"/>
    <lineage>
        <taxon>Bacteria</taxon>
        <taxon>Bacillati</taxon>
        <taxon>Actinomycetota</taxon>
        <taxon>Actinomycetes</taxon>
        <taxon>Streptosporangiales</taxon>
        <taxon>Thermomonosporaceae</taxon>
        <taxon>Actinomadura</taxon>
    </lineage>
</organism>
<dbReference type="Pfam" id="PF00440">
    <property type="entry name" value="TetR_N"/>
    <property type="match status" value="1"/>
</dbReference>
<dbReference type="InterPro" id="IPR050109">
    <property type="entry name" value="HTH-type_TetR-like_transc_reg"/>
</dbReference>
<dbReference type="RefSeq" id="WP_344895743.1">
    <property type="nucleotide sequence ID" value="NZ_BAABAS010000006.1"/>
</dbReference>
<dbReference type="Gene3D" id="1.10.357.10">
    <property type="entry name" value="Tetracycline Repressor, domain 2"/>
    <property type="match status" value="1"/>
</dbReference>
<dbReference type="InterPro" id="IPR004111">
    <property type="entry name" value="Repressor_TetR_C"/>
</dbReference>
<dbReference type="EMBL" id="BAABAS010000006">
    <property type="protein sequence ID" value="GAA4231350.1"/>
    <property type="molecule type" value="Genomic_DNA"/>
</dbReference>
<dbReference type="PRINTS" id="PR00455">
    <property type="entry name" value="HTHTETR"/>
</dbReference>
<keyword evidence="7" id="KW-1185">Reference proteome</keyword>
<dbReference type="Proteomes" id="UP001501710">
    <property type="component" value="Unassembled WGS sequence"/>
</dbReference>
<evidence type="ECO:0000256" key="3">
    <source>
        <dbReference type="ARBA" id="ARBA00023163"/>
    </source>
</evidence>
<feature type="domain" description="HTH tetR-type" evidence="5">
    <location>
        <begin position="30"/>
        <end position="90"/>
    </location>
</feature>
<evidence type="ECO:0000313" key="6">
    <source>
        <dbReference type="EMBL" id="GAA4231350.1"/>
    </source>
</evidence>
<keyword evidence="1" id="KW-0805">Transcription regulation</keyword>
<evidence type="ECO:0000259" key="5">
    <source>
        <dbReference type="PROSITE" id="PS50977"/>
    </source>
</evidence>
<reference evidence="7" key="1">
    <citation type="journal article" date="2019" name="Int. J. Syst. Evol. Microbiol.">
        <title>The Global Catalogue of Microorganisms (GCM) 10K type strain sequencing project: providing services to taxonomists for standard genome sequencing and annotation.</title>
        <authorList>
            <consortium name="The Broad Institute Genomics Platform"/>
            <consortium name="The Broad Institute Genome Sequencing Center for Infectious Disease"/>
            <person name="Wu L."/>
            <person name="Ma J."/>
        </authorList>
    </citation>
    <scope>NUCLEOTIDE SEQUENCE [LARGE SCALE GENOMIC DNA]</scope>
    <source>
        <strain evidence="7">JCM 17440</strain>
    </source>
</reference>
<gene>
    <name evidence="6" type="ORF">GCM10022254_28270</name>
</gene>
<evidence type="ECO:0000256" key="2">
    <source>
        <dbReference type="ARBA" id="ARBA00023125"/>
    </source>
</evidence>
<accession>A0ABP8C042</accession>
<comment type="caution">
    <text evidence="6">The sequence shown here is derived from an EMBL/GenBank/DDBJ whole genome shotgun (WGS) entry which is preliminary data.</text>
</comment>
<evidence type="ECO:0000313" key="7">
    <source>
        <dbReference type="Proteomes" id="UP001501710"/>
    </source>
</evidence>
<dbReference type="SUPFAM" id="SSF46689">
    <property type="entry name" value="Homeodomain-like"/>
    <property type="match status" value="1"/>
</dbReference>
<dbReference type="Pfam" id="PF02909">
    <property type="entry name" value="TetR_C_1"/>
    <property type="match status" value="1"/>
</dbReference>